<feature type="binding site" evidence="10">
    <location>
        <position position="55"/>
    </location>
    <ligand>
        <name>[4Fe-4S] cluster</name>
        <dbReference type="ChEBI" id="CHEBI:49883"/>
        <label>2</label>
    </ligand>
</feature>
<dbReference type="SUPFAM" id="SSF56821">
    <property type="entry name" value="Prismane protein-like"/>
    <property type="match status" value="1"/>
</dbReference>
<name>A0A532UPJ4_UNCL8</name>
<evidence type="ECO:0000256" key="4">
    <source>
        <dbReference type="ARBA" id="ARBA00022723"/>
    </source>
</evidence>
<sequence>MAKRTISADPATTKAYEHARTQDITTIWERHEAMQPICAFGDLGLCCTICYMGPCRIDPFSKEDIRGACGAGRDTISARNYTRAVAAGTAAHSDHARGICHTLLEAASGSAPDYKVIDIEKLKTIGAELGLKTEDVSYADLALQLGKRLLENFGKSEGTVDFVKRAPKGQQDKWEAAGVIPRAVDREVVECMHRTHEGVDADPKSLILQAIRCALADGWGGSMMATELQDILFGSPKPIRSKVNLGVLKEGCVNVVVHGHEPVLSEMLAIAAREKEIIDYAKSKGAEGLTLSGICCTANEILMRQGYPVAGNFLQQELAISTGAVDAMIVDVQCVMPGLAQIAEHFHTHLVTTSDKARIPGVNHFDFHEEKALDCARELLKDAADSFAKRDKSLVDIPQESMDLVAGFTAENTFHHLGGTFRGTYRPLNDAIMSGRLRGVVGVVGCNNVKINHDHNHKVMVEELLKNDVLVVQTGCSALACAKAGWLRPEAASEMAGKGLQEICEAVGIPPVLHMGSCVDNSRILIACCEMVKEGGIGEDISQLPVAAAAPEAMSEKAVAIGLYAVGSGITTFYTPAPRVLGAPAVLDYLTNSMEQDFGAHWVFEDNPLTAARGIIEHLDKKRAALKLDPMMYNPDVARSA</sequence>
<dbReference type="Gene3D" id="1.20.1270.30">
    <property type="match status" value="1"/>
</dbReference>
<evidence type="ECO:0000256" key="1">
    <source>
        <dbReference type="ARBA" id="ARBA00001966"/>
    </source>
</evidence>
<comment type="cofactor">
    <cofactor evidence="1">
        <name>[4Fe-4S] cluster</name>
        <dbReference type="ChEBI" id="CHEBI:49883"/>
    </cofactor>
</comment>
<evidence type="ECO:0000256" key="2">
    <source>
        <dbReference type="ARBA" id="ARBA00022485"/>
    </source>
</evidence>
<evidence type="ECO:0000256" key="5">
    <source>
        <dbReference type="ARBA" id="ARBA00023002"/>
    </source>
</evidence>
<comment type="caution">
    <text evidence="11">The sequence shown here is derived from an EMBL/GenBank/DDBJ whole genome shotgun (WGS) entry which is preliminary data.</text>
</comment>
<evidence type="ECO:0000256" key="8">
    <source>
        <dbReference type="ARBA" id="ARBA00048733"/>
    </source>
</evidence>
<dbReference type="EC" id="1.2.7.4" evidence="9"/>
<gene>
    <name evidence="11" type="primary">cooS</name>
    <name evidence="11" type="ORF">CEE37_14800</name>
</gene>
<dbReference type="GO" id="GO:0004601">
    <property type="term" value="F:peroxidase activity"/>
    <property type="evidence" value="ECO:0007669"/>
    <property type="project" value="TreeGrafter"/>
</dbReference>
<dbReference type="Pfam" id="PF03063">
    <property type="entry name" value="Prismane"/>
    <property type="match status" value="1"/>
</dbReference>
<dbReference type="GO" id="GO:0016151">
    <property type="term" value="F:nickel cation binding"/>
    <property type="evidence" value="ECO:0007669"/>
    <property type="project" value="InterPro"/>
</dbReference>
<evidence type="ECO:0000256" key="3">
    <source>
        <dbReference type="ARBA" id="ARBA00022596"/>
    </source>
</evidence>
<comment type="catalytic activity">
    <reaction evidence="8 9">
        <text>CO + 2 oxidized [2Fe-2S]-[ferredoxin] + H2O = 2 reduced [2Fe-2S]-[ferredoxin] + CO2 + 2 H(+)</text>
        <dbReference type="Rhea" id="RHEA:21040"/>
        <dbReference type="Rhea" id="RHEA-COMP:10000"/>
        <dbReference type="Rhea" id="RHEA-COMP:10001"/>
        <dbReference type="ChEBI" id="CHEBI:15377"/>
        <dbReference type="ChEBI" id="CHEBI:15378"/>
        <dbReference type="ChEBI" id="CHEBI:16526"/>
        <dbReference type="ChEBI" id="CHEBI:17245"/>
        <dbReference type="ChEBI" id="CHEBI:33737"/>
        <dbReference type="ChEBI" id="CHEBI:33738"/>
        <dbReference type="EC" id="1.2.7.4"/>
    </reaction>
</comment>
<dbReference type="PANTHER" id="PTHR30109:SF4">
    <property type="entry name" value="CARBON MONOXIDE DEHYDROGENASE"/>
    <property type="match status" value="1"/>
</dbReference>
<feature type="binding site" evidence="10">
    <location>
        <position position="69"/>
    </location>
    <ligand>
        <name>[4Fe-4S] cluster</name>
        <dbReference type="ChEBI" id="CHEBI:49883"/>
        <label>2</label>
    </ligand>
</feature>
<feature type="binding site" evidence="10">
    <location>
        <position position="518"/>
    </location>
    <ligand>
        <name>[Ni-4Fe-4S] cluster</name>
        <dbReference type="ChEBI" id="CHEBI:47739"/>
    </ligand>
</feature>
<feature type="binding site" evidence="10">
    <location>
        <position position="47"/>
    </location>
    <ligand>
        <name>[4Fe-4S] cluster</name>
        <dbReference type="ChEBI" id="CHEBI:49883"/>
        <label>2</label>
    </ligand>
</feature>
<dbReference type="EMBL" id="NJBN01000015">
    <property type="protein sequence ID" value="TKJ36850.1"/>
    <property type="molecule type" value="Genomic_DNA"/>
</dbReference>
<feature type="binding site" evidence="10">
    <location>
        <position position="334"/>
    </location>
    <ligand>
        <name>[Ni-4Fe-4S] cluster</name>
        <dbReference type="ChEBI" id="CHEBI:47739"/>
    </ligand>
</feature>
<feature type="binding site" evidence="10">
    <location>
        <position position="46"/>
    </location>
    <ligand>
        <name>[4Fe-4S] cluster</name>
        <dbReference type="ChEBI" id="CHEBI:49883"/>
        <label>1</label>
        <note>ligand shared between dimeric partners</note>
    </ligand>
</feature>
<keyword evidence="2 9" id="KW-0004">4Fe-4S</keyword>
<keyword evidence="4 9" id="KW-0479">Metal-binding</keyword>
<evidence type="ECO:0000256" key="9">
    <source>
        <dbReference type="PIRNR" id="PIRNR005023"/>
    </source>
</evidence>
<evidence type="ECO:0000256" key="6">
    <source>
        <dbReference type="ARBA" id="ARBA00023004"/>
    </source>
</evidence>
<dbReference type="Gene3D" id="3.40.50.2030">
    <property type="match status" value="2"/>
</dbReference>
<feature type="binding site" evidence="10">
    <location>
        <position position="296"/>
    </location>
    <ligand>
        <name>[Ni-4Fe-4S] cluster</name>
        <dbReference type="ChEBI" id="CHEBI:47739"/>
    </ligand>
</feature>
<dbReference type="PANTHER" id="PTHR30109">
    <property type="entry name" value="HYDROXYLAMINE REDUCTASE"/>
    <property type="match status" value="1"/>
</dbReference>
<keyword evidence="3 10" id="KW-0533">Nickel</keyword>
<accession>A0A532UPJ4</accession>
<keyword evidence="5 9" id="KW-0560">Oxidoreductase</keyword>
<protein>
    <recommendedName>
        <fullName evidence="9">Carbon monoxide dehydrogenase</fullName>
        <ecNumber evidence="9">1.2.7.4</ecNumber>
    </recommendedName>
</protein>
<dbReference type="GO" id="GO:0043885">
    <property type="term" value="F:anaerobic carbon-monoxide dehydrogenase activity"/>
    <property type="evidence" value="ECO:0007669"/>
    <property type="project" value="UniProtKB-UniRule"/>
</dbReference>
<dbReference type="GO" id="GO:0006091">
    <property type="term" value="P:generation of precursor metabolites and energy"/>
    <property type="evidence" value="ECO:0007669"/>
    <property type="project" value="InterPro"/>
</dbReference>
<feature type="binding site" evidence="10">
    <location>
        <position position="446"/>
    </location>
    <ligand>
        <name>[Ni-4Fe-4S] cluster</name>
        <dbReference type="ChEBI" id="CHEBI:47739"/>
    </ligand>
</feature>
<dbReference type="InterPro" id="IPR010047">
    <property type="entry name" value="CODH"/>
</dbReference>
<dbReference type="GO" id="GO:0042542">
    <property type="term" value="P:response to hydrogen peroxide"/>
    <property type="evidence" value="ECO:0007669"/>
    <property type="project" value="TreeGrafter"/>
</dbReference>
<dbReference type="PIRSF" id="PIRSF005023">
    <property type="entry name" value="CODH"/>
    <property type="match status" value="1"/>
</dbReference>
<dbReference type="AlphaFoldDB" id="A0A532UPJ4"/>
<keyword evidence="7 9" id="KW-0411">Iron-sulfur</keyword>
<dbReference type="GO" id="GO:0051539">
    <property type="term" value="F:4 iron, 4 sulfur cluster binding"/>
    <property type="evidence" value="ECO:0007669"/>
    <property type="project" value="UniProtKB-UniRule"/>
</dbReference>
<dbReference type="InterPro" id="IPR016101">
    <property type="entry name" value="CO_DH_a-bundle"/>
</dbReference>
<evidence type="ECO:0000256" key="10">
    <source>
        <dbReference type="PIRSR" id="PIRSR005023-1"/>
    </source>
</evidence>
<evidence type="ECO:0000313" key="11">
    <source>
        <dbReference type="EMBL" id="TKJ36850.1"/>
    </source>
</evidence>
<organism evidence="11 12">
    <name type="scientific">candidate division LCP-89 bacterium B3_LCP</name>
    <dbReference type="NCBI Taxonomy" id="2012998"/>
    <lineage>
        <taxon>Bacteria</taxon>
        <taxon>Pseudomonadati</taxon>
        <taxon>Bacteria division LCP-89</taxon>
    </lineage>
</organism>
<keyword evidence="6 9" id="KW-0408">Iron</keyword>
<dbReference type="InterPro" id="IPR004137">
    <property type="entry name" value="HCP/CODH"/>
</dbReference>
<feature type="binding site" evidence="10">
    <location>
        <position position="260"/>
    </location>
    <ligand>
        <name>[Ni-4Fe-4S] cluster</name>
        <dbReference type="ChEBI" id="CHEBI:47739"/>
    </ligand>
</feature>
<dbReference type="InterPro" id="IPR016099">
    <property type="entry name" value="Prismane-like_a/b-sand"/>
</dbReference>
<proteinExistence type="predicted"/>
<feature type="binding site" evidence="10">
    <location>
        <position position="476"/>
    </location>
    <ligand>
        <name>[Ni-4Fe-4S] cluster</name>
        <dbReference type="ChEBI" id="CHEBI:47739"/>
    </ligand>
</feature>
<dbReference type="Proteomes" id="UP000319619">
    <property type="component" value="Unassembled WGS sequence"/>
</dbReference>
<dbReference type="InterPro" id="IPR011254">
    <property type="entry name" value="Prismane-like_sf"/>
</dbReference>
<feature type="binding site" evidence="10">
    <location>
        <position position="50"/>
    </location>
    <ligand>
        <name>[4Fe-4S] cluster</name>
        <dbReference type="ChEBI" id="CHEBI:49883"/>
        <label>2</label>
    </ligand>
</feature>
<evidence type="ECO:0000256" key="7">
    <source>
        <dbReference type="ARBA" id="ARBA00023014"/>
    </source>
</evidence>
<dbReference type="GO" id="GO:0050418">
    <property type="term" value="F:hydroxylamine reductase activity"/>
    <property type="evidence" value="ECO:0007669"/>
    <property type="project" value="TreeGrafter"/>
</dbReference>
<dbReference type="NCBIfam" id="TIGR01702">
    <property type="entry name" value="CO_DH_cata"/>
    <property type="match status" value="1"/>
</dbReference>
<reference evidence="11 12" key="1">
    <citation type="submission" date="2017-06" db="EMBL/GenBank/DDBJ databases">
        <title>Novel microbial phyla capable of carbon fixation and sulfur reduction in deep-sea sediments.</title>
        <authorList>
            <person name="Huang J."/>
            <person name="Baker B."/>
            <person name="Wang Y."/>
        </authorList>
    </citation>
    <scope>NUCLEOTIDE SEQUENCE [LARGE SCALE GENOMIC DNA]</scope>
    <source>
        <strain evidence="11">B3_LCP</strain>
    </source>
</reference>
<feature type="binding site" evidence="10">
    <location>
        <position position="38"/>
    </location>
    <ligand>
        <name>[4Fe-4S] cluster</name>
        <dbReference type="ChEBI" id="CHEBI:49883"/>
        <label>1</label>
        <note>ligand shared between dimeric partners</note>
    </ligand>
</feature>
<evidence type="ECO:0000313" key="12">
    <source>
        <dbReference type="Proteomes" id="UP000319619"/>
    </source>
</evidence>